<evidence type="ECO:0000313" key="1">
    <source>
        <dbReference type="EMBL" id="APZ53728.1"/>
    </source>
</evidence>
<keyword evidence="2" id="KW-1185">Reference proteome</keyword>
<dbReference type="STRING" id="1250539.Ga0080574_TMP3394"/>
<gene>
    <name evidence="1" type="ORF">Ga0080574_TMP3394</name>
</gene>
<dbReference type="Proteomes" id="UP000187059">
    <property type="component" value="Chromosome"/>
</dbReference>
<dbReference type="KEGG" id="paby:Ga0080574_TMP3394"/>
<dbReference type="AlphaFoldDB" id="A0A1P8UWG8"/>
<organism evidence="1 2">
    <name type="scientific">Salipiger abyssi</name>
    <dbReference type="NCBI Taxonomy" id="1250539"/>
    <lineage>
        <taxon>Bacteria</taxon>
        <taxon>Pseudomonadati</taxon>
        <taxon>Pseudomonadota</taxon>
        <taxon>Alphaproteobacteria</taxon>
        <taxon>Rhodobacterales</taxon>
        <taxon>Roseobacteraceae</taxon>
        <taxon>Salipiger</taxon>
    </lineage>
</organism>
<evidence type="ECO:0000313" key="2">
    <source>
        <dbReference type="Proteomes" id="UP000187059"/>
    </source>
</evidence>
<accession>A0A1P8UWG8</accession>
<proteinExistence type="predicted"/>
<sequence length="112" mass="12700">MHLDIEPFAVACAPQLDRSPLAVPGICFNSACARAFSPARAWQVYCCESCRRFGEREMRKVGHMAAPALLAWRLGKYETQDAARRDLSRAARRWVGHLQSAWLRDRQRRAAG</sequence>
<name>A0A1P8UWG8_9RHOB</name>
<reference evidence="1 2" key="1">
    <citation type="submission" date="2016-04" db="EMBL/GenBank/DDBJ databases">
        <title>Deep-sea bacteria in the southern Pacific.</title>
        <authorList>
            <person name="Tang K."/>
        </authorList>
    </citation>
    <scope>NUCLEOTIDE SEQUENCE [LARGE SCALE GENOMIC DNA]</scope>
    <source>
        <strain evidence="1 2">JLT2014</strain>
    </source>
</reference>
<dbReference type="EMBL" id="CP015093">
    <property type="protein sequence ID" value="APZ53728.1"/>
    <property type="molecule type" value="Genomic_DNA"/>
</dbReference>
<protein>
    <submittedName>
        <fullName evidence="1">Uncharacterized protein</fullName>
    </submittedName>
</protein>